<evidence type="ECO:0000313" key="4">
    <source>
        <dbReference type="EMBL" id="SEL35251.1"/>
    </source>
</evidence>
<dbReference type="EMBL" id="FNZR01000004">
    <property type="protein sequence ID" value="SEL35251.1"/>
    <property type="molecule type" value="Genomic_DNA"/>
</dbReference>
<proteinExistence type="predicted"/>
<protein>
    <submittedName>
        <fullName evidence="4">Two-component system, OmpR family, phosphate regulon response regulator PhoB</fullName>
    </submittedName>
</protein>
<organism evidence="4 5">
    <name type="scientific">Parapedobacter koreensis</name>
    <dbReference type="NCBI Taxonomy" id="332977"/>
    <lineage>
        <taxon>Bacteria</taxon>
        <taxon>Pseudomonadati</taxon>
        <taxon>Bacteroidota</taxon>
        <taxon>Sphingobacteriia</taxon>
        <taxon>Sphingobacteriales</taxon>
        <taxon>Sphingobacteriaceae</taxon>
        <taxon>Parapedobacter</taxon>
    </lineage>
</organism>
<dbReference type="PROSITE" id="PS50110">
    <property type="entry name" value="RESPONSE_REGULATORY"/>
    <property type="match status" value="1"/>
</dbReference>
<dbReference type="AlphaFoldDB" id="A0A1H7PHI5"/>
<dbReference type="SUPFAM" id="SSF52172">
    <property type="entry name" value="CheY-like"/>
    <property type="match status" value="1"/>
</dbReference>
<feature type="modified residue" description="4-aspartylphosphate" evidence="2">
    <location>
        <position position="51"/>
    </location>
</feature>
<gene>
    <name evidence="4" type="ORF">SAMN05421740_104380</name>
</gene>
<name>A0A1H7PHI5_9SPHI</name>
<accession>A0A1H7PHI5</accession>
<sequence>MKHIVVVEDDPGILEPMTIMLQNAGYQVTCFFDGSAILTDDFDLPDMFILDKQLPGIDGLDLCRHLKNQEQTKNIPIILLSCKVGYQDAG</sequence>
<dbReference type="GO" id="GO:0000160">
    <property type="term" value="P:phosphorelay signal transduction system"/>
    <property type="evidence" value="ECO:0007669"/>
    <property type="project" value="InterPro"/>
</dbReference>
<dbReference type="STRING" id="332977.SAMN05421740_104380"/>
<dbReference type="OrthoDB" id="9789181at2"/>
<dbReference type="InterPro" id="IPR011006">
    <property type="entry name" value="CheY-like_superfamily"/>
</dbReference>
<evidence type="ECO:0000259" key="3">
    <source>
        <dbReference type="PROSITE" id="PS50110"/>
    </source>
</evidence>
<feature type="domain" description="Response regulatory" evidence="3">
    <location>
        <begin position="3"/>
        <end position="90"/>
    </location>
</feature>
<dbReference type="Proteomes" id="UP000198916">
    <property type="component" value="Unassembled WGS sequence"/>
</dbReference>
<evidence type="ECO:0000313" key="5">
    <source>
        <dbReference type="Proteomes" id="UP000198916"/>
    </source>
</evidence>
<dbReference type="PANTHER" id="PTHR44591:SF3">
    <property type="entry name" value="RESPONSE REGULATORY DOMAIN-CONTAINING PROTEIN"/>
    <property type="match status" value="1"/>
</dbReference>
<dbReference type="Pfam" id="PF00072">
    <property type="entry name" value="Response_reg"/>
    <property type="match status" value="1"/>
</dbReference>
<dbReference type="RefSeq" id="WP_090605988.1">
    <property type="nucleotide sequence ID" value="NZ_FNZR01000004.1"/>
</dbReference>
<dbReference type="InterPro" id="IPR050595">
    <property type="entry name" value="Bact_response_regulator"/>
</dbReference>
<dbReference type="Gene3D" id="3.40.50.2300">
    <property type="match status" value="1"/>
</dbReference>
<evidence type="ECO:0000256" key="1">
    <source>
        <dbReference type="ARBA" id="ARBA00022553"/>
    </source>
</evidence>
<dbReference type="InterPro" id="IPR001789">
    <property type="entry name" value="Sig_transdc_resp-reg_receiver"/>
</dbReference>
<keyword evidence="1 2" id="KW-0597">Phosphoprotein</keyword>
<reference evidence="5" key="1">
    <citation type="submission" date="2016-10" db="EMBL/GenBank/DDBJ databases">
        <authorList>
            <person name="Varghese N."/>
            <person name="Submissions S."/>
        </authorList>
    </citation>
    <scope>NUCLEOTIDE SEQUENCE [LARGE SCALE GENOMIC DNA]</scope>
    <source>
        <strain evidence="5">Jip14</strain>
    </source>
</reference>
<keyword evidence="5" id="KW-1185">Reference proteome</keyword>
<dbReference type="PANTHER" id="PTHR44591">
    <property type="entry name" value="STRESS RESPONSE REGULATOR PROTEIN 1"/>
    <property type="match status" value="1"/>
</dbReference>
<evidence type="ECO:0000256" key="2">
    <source>
        <dbReference type="PROSITE-ProRule" id="PRU00169"/>
    </source>
</evidence>